<dbReference type="VEuPathDB" id="AmoebaDB:EHI7A_075790"/>
<dbReference type="VEuPathDB" id="AmoebaDB:EHI5A_256980"/>
<gene>
    <name evidence="1" type="ORF">CL6EHI_168850</name>
</gene>
<proteinExistence type="predicted"/>
<organism evidence="1 2">
    <name type="scientific">Entamoeba histolytica</name>
    <dbReference type="NCBI Taxonomy" id="5759"/>
    <lineage>
        <taxon>Eukaryota</taxon>
        <taxon>Amoebozoa</taxon>
        <taxon>Evosea</taxon>
        <taxon>Archamoebae</taxon>
        <taxon>Mastigamoebida</taxon>
        <taxon>Entamoebidae</taxon>
        <taxon>Entamoeba</taxon>
    </lineage>
</organism>
<evidence type="ECO:0000313" key="2">
    <source>
        <dbReference type="Proteomes" id="UP000078387"/>
    </source>
</evidence>
<evidence type="ECO:0000313" key="1">
    <source>
        <dbReference type="EMBL" id="GAT95321.1"/>
    </source>
</evidence>
<dbReference type="VEuPathDB" id="AmoebaDB:EHI_168850"/>
<reference evidence="1 2" key="1">
    <citation type="submission" date="2016-05" db="EMBL/GenBank/DDBJ databases">
        <title>First whole genome sequencing of Entamoeba histolytica HM1:IMSS-clone-6.</title>
        <authorList>
            <person name="Mukherjee Avik.K."/>
            <person name="Izumyama S."/>
            <person name="Nakada-Tsukui K."/>
            <person name="Nozaki T."/>
        </authorList>
    </citation>
    <scope>NUCLEOTIDE SEQUENCE [LARGE SCALE GENOMIC DNA]</scope>
    <source>
        <strain evidence="1 2">HM1:IMSS clone 6</strain>
    </source>
</reference>
<dbReference type="VEuPathDB" id="AmoebaDB:EHI8A_086070"/>
<dbReference type="AlphaFoldDB" id="A0A5K1UED0"/>
<protein>
    <submittedName>
        <fullName evidence="1">Uncharacterized protein</fullName>
    </submittedName>
</protein>
<comment type="caution">
    <text evidence="1">The sequence shown here is derived from an EMBL/GenBank/DDBJ whole genome shotgun (WGS) entry which is preliminary data.</text>
</comment>
<dbReference type="EMBL" id="BDEQ01000001">
    <property type="protein sequence ID" value="GAT95321.1"/>
    <property type="molecule type" value="Genomic_DNA"/>
</dbReference>
<accession>A0A5K1UED0</accession>
<name>A0A5K1UED0_ENTHI</name>
<dbReference type="Proteomes" id="UP000078387">
    <property type="component" value="Unassembled WGS sequence"/>
</dbReference>
<sequence length="167" mass="19567">MGSKDLVKIFSPPINVDFLNNMFNENLLSAVMYNKILQFNQSHVIRKLNELYVDKNIFDILQLNSIEMIRHFNIDSNIFLKWKHKGNKMIWLHTLVCTLILNILLSPGKENEGEESSISMSENPYLMIENNMLTPIEIVDVMSKDSVVVGNEREEEKYEFSDRIKKR</sequence>
<dbReference type="VEuPathDB" id="AmoebaDB:KM1_102060"/>